<accession>A0A8J7LZQ9</accession>
<dbReference type="PROSITE" id="PS51078">
    <property type="entry name" value="ICLR_ED"/>
    <property type="match status" value="1"/>
</dbReference>
<dbReference type="InterPro" id="IPR050707">
    <property type="entry name" value="HTH_MetabolicPath_Reg"/>
</dbReference>
<dbReference type="SMART" id="SM00346">
    <property type="entry name" value="HTH_ICLR"/>
    <property type="match status" value="1"/>
</dbReference>
<dbReference type="EMBL" id="JAELVR010000006">
    <property type="protein sequence ID" value="MBJ6371831.1"/>
    <property type="molecule type" value="Genomic_DNA"/>
</dbReference>
<dbReference type="Proteomes" id="UP000619079">
    <property type="component" value="Unassembled WGS sequence"/>
</dbReference>
<keyword evidence="1" id="KW-0805">Transcription regulation</keyword>
<reference evidence="7" key="1">
    <citation type="submission" date="2020-12" db="EMBL/GenBank/DDBJ databases">
        <title>Sedimentitalea sp. nov., isolated from sand in Incheon.</title>
        <authorList>
            <person name="Kim W."/>
        </authorList>
    </citation>
    <scope>NUCLEOTIDE SEQUENCE</scope>
    <source>
        <strain evidence="7">CAU 1593</strain>
    </source>
</reference>
<evidence type="ECO:0000313" key="8">
    <source>
        <dbReference type="Proteomes" id="UP000619079"/>
    </source>
</evidence>
<dbReference type="Pfam" id="PF09339">
    <property type="entry name" value="HTH_IclR"/>
    <property type="match status" value="1"/>
</dbReference>
<comment type="caution">
    <text evidence="7">The sequence shown here is derived from an EMBL/GenBank/DDBJ whole genome shotgun (WGS) entry which is preliminary data.</text>
</comment>
<dbReference type="Gene3D" id="1.10.10.10">
    <property type="entry name" value="Winged helix-like DNA-binding domain superfamily/Winged helix DNA-binding domain"/>
    <property type="match status" value="1"/>
</dbReference>
<dbReference type="GO" id="GO:0003677">
    <property type="term" value="F:DNA binding"/>
    <property type="evidence" value="ECO:0007669"/>
    <property type="project" value="UniProtKB-KW"/>
</dbReference>
<feature type="compositionally biased region" description="Basic residues" evidence="4">
    <location>
        <begin position="1"/>
        <end position="11"/>
    </location>
</feature>
<evidence type="ECO:0000256" key="1">
    <source>
        <dbReference type="ARBA" id="ARBA00023015"/>
    </source>
</evidence>
<dbReference type="GO" id="GO:0003700">
    <property type="term" value="F:DNA-binding transcription factor activity"/>
    <property type="evidence" value="ECO:0007669"/>
    <property type="project" value="TreeGrafter"/>
</dbReference>
<dbReference type="InterPro" id="IPR029016">
    <property type="entry name" value="GAF-like_dom_sf"/>
</dbReference>
<dbReference type="GO" id="GO:0045892">
    <property type="term" value="P:negative regulation of DNA-templated transcription"/>
    <property type="evidence" value="ECO:0007669"/>
    <property type="project" value="TreeGrafter"/>
</dbReference>
<name>A0A8J7LZQ9_9RHOB</name>
<evidence type="ECO:0000259" key="5">
    <source>
        <dbReference type="PROSITE" id="PS51077"/>
    </source>
</evidence>
<dbReference type="InterPro" id="IPR036388">
    <property type="entry name" value="WH-like_DNA-bd_sf"/>
</dbReference>
<gene>
    <name evidence="7" type="ORF">JF290_09860</name>
</gene>
<feature type="domain" description="IclR-ED" evidence="6">
    <location>
        <begin position="85"/>
        <end position="268"/>
    </location>
</feature>
<keyword evidence="8" id="KW-1185">Reference proteome</keyword>
<evidence type="ECO:0000256" key="4">
    <source>
        <dbReference type="SAM" id="MobiDB-lite"/>
    </source>
</evidence>
<evidence type="ECO:0000256" key="2">
    <source>
        <dbReference type="ARBA" id="ARBA00023125"/>
    </source>
</evidence>
<feature type="region of interest" description="Disordered" evidence="4">
    <location>
        <begin position="1"/>
        <end position="20"/>
    </location>
</feature>
<dbReference type="InterPro" id="IPR005471">
    <property type="entry name" value="Tscrpt_reg_IclR_N"/>
</dbReference>
<dbReference type="InterPro" id="IPR054844">
    <property type="entry name" value="TransRegBhcR"/>
</dbReference>
<dbReference type="InterPro" id="IPR036390">
    <property type="entry name" value="WH_DNA-bd_sf"/>
</dbReference>
<feature type="domain" description="HTH iclR-type" evidence="5">
    <location>
        <begin position="23"/>
        <end position="84"/>
    </location>
</feature>
<dbReference type="SUPFAM" id="SSF46785">
    <property type="entry name" value="Winged helix' DNA-binding domain"/>
    <property type="match status" value="1"/>
</dbReference>
<dbReference type="AlphaFoldDB" id="A0A8J7LZQ9"/>
<dbReference type="PANTHER" id="PTHR30136:SF24">
    <property type="entry name" value="HTH-TYPE TRANSCRIPTIONAL REPRESSOR ALLR"/>
    <property type="match status" value="1"/>
</dbReference>
<sequence>MPPTIRRKGRPKAFDSKQSQNTIQSLDRALEVLEALATGSGLTLTEVAETLDQSPATMYRVLSTLEARDFAEIDAATQTWHVGAAAFRLGSAFLRRSSVVERSRPAMRDLMEATGETSNLGIQKQGDVMFVGQVETHEAIRAFFPPGTLSPMHASGIGKALLSQLAPDAFDRFLSRHPLTRFTGKTVTDPETLRADLAVSRARGFAFDDEEKAIGMRCVAATIVNLYGEAVAGLSVSGPTQRMPEDQIDRIGQLVKDAADKVSRGLGAPGASAVTDVDNLERVDGIEPT</sequence>
<dbReference type="Pfam" id="PF01614">
    <property type="entry name" value="IclR_C"/>
    <property type="match status" value="1"/>
</dbReference>
<organism evidence="7 8">
    <name type="scientific">Sedimentitalea arenosa</name>
    <dbReference type="NCBI Taxonomy" id="2798803"/>
    <lineage>
        <taxon>Bacteria</taxon>
        <taxon>Pseudomonadati</taxon>
        <taxon>Pseudomonadota</taxon>
        <taxon>Alphaproteobacteria</taxon>
        <taxon>Rhodobacterales</taxon>
        <taxon>Paracoccaceae</taxon>
        <taxon>Sedimentitalea</taxon>
    </lineage>
</organism>
<evidence type="ECO:0000259" key="6">
    <source>
        <dbReference type="PROSITE" id="PS51078"/>
    </source>
</evidence>
<proteinExistence type="predicted"/>
<dbReference type="NCBIfam" id="NF045644">
    <property type="entry name" value="TransRegBhcR"/>
    <property type="match status" value="1"/>
</dbReference>
<dbReference type="Gene3D" id="3.30.450.40">
    <property type="match status" value="1"/>
</dbReference>
<keyword evidence="2" id="KW-0238">DNA-binding</keyword>
<dbReference type="InterPro" id="IPR014757">
    <property type="entry name" value="Tscrpt_reg_IclR_C"/>
</dbReference>
<dbReference type="PROSITE" id="PS51077">
    <property type="entry name" value="HTH_ICLR"/>
    <property type="match status" value="1"/>
</dbReference>
<dbReference type="RefSeq" id="WP_199024696.1">
    <property type="nucleotide sequence ID" value="NZ_JAELVR010000006.1"/>
</dbReference>
<keyword evidence="3" id="KW-0804">Transcription</keyword>
<evidence type="ECO:0000256" key="3">
    <source>
        <dbReference type="ARBA" id="ARBA00023163"/>
    </source>
</evidence>
<evidence type="ECO:0000313" key="7">
    <source>
        <dbReference type="EMBL" id="MBJ6371831.1"/>
    </source>
</evidence>
<protein>
    <submittedName>
        <fullName evidence="7">IclR family transcriptional regulator</fullName>
    </submittedName>
</protein>
<dbReference type="SUPFAM" id="SSF55781">
    <property type="entry name" value="GAF domain-like"/>
    <property type="match status" value="1"/>
</dbReference>
<dbReference type="PANTHER" id="PTHR30136">
    <property type="entry name" value="HELIX-TURN-HELIX TRANSCRIPTIONAL REGULATOR, ICLR FAMILY"/>
    <property type="match status" value="1"/>
</dbReference>